<evidence type="ECO:0000256" key="1">
    <source>
        <dbReference type="ARBA" id="ARBA00009684"/>
    </source>
</evidence>
<reference evidence="13 14" key="1">
    <citation type="submission" date="2019-07" db="EMBL/GenBank/DDBJ databases">
        <title>Reinekea sp. strain SSH23 genome sequencing and assembly.</title>
        <authorList>
            <person name="Kim I."/>
        </authorList>
    </citation>
    <scope>NUCLEOTIDE SEQUENCE [LARGE SCALE GENOMIC DNA]</scope>
    <source>
        <strain evidence="13 14">SSH23</strain>
    </source>
</reference>
<keyword evidence="14" id="KW-1185">Reference proteome</keyword>
<evidence type="ECO:0000256" key="3">
    <source>
        <dbReference type="ARBA" id="ARBA00017473"/>
    </source>
</evidence>
<evidence type="ECO:0000256" key="6">
    <source>
        <dbReference type="ARBA" id="ARBA00022777"/>
    </source>
</evidence>
<dbReference type="InterPro" id="IPR013750">
    <property type="entry name" value="GHMP_kinase_C_dom"/>
</dbReference>
<dbReference type="GO" id="GO:0019288">
    <property type="term" value="P:isopentenyl diphosphate biosynthetic process, methylerythritol 4-phosphate pathway"/>
    <property type="evidence" value="ECO:0007669"/>
    <property type="project" value="UniProtKB-UniRule"/>
</dbReference>
<evidence type="ECO:0000256" key="7">
    <source>
        <dbReference type="ARBA" id="ARBA00022840"/>
    </source>
</evidence>
<feature type="binding site" evidence="10">
    <location>
        <begin position="96"/>
        <end position="106"/>
    </location>
    <ligand>
        <name>ATP</name>
        <dbReference type="ChEBI" id="CHEBI:30616"/>
    </ligand>
</feature>
<keyword evidence="5 10" id="KW-0547">Nucleotide-binding</keyword>
<evidence type="ECO:0000259" key="11">
    <source>
        <dbReference type="Pfam" id="PF00288"/>
    </source>
</evidence>
<comment type="catalytic activity">
    <reaction evidence="10">
        <text>4-CDP-2-C-methyl-D-erythritol + ATP = 4-CDP-2-C-methyl-D-erythritol 2-phosphate + ADP + H(+)</text>
        <dbReference type="Rhea" id="RHEA:18437"/>
        <dbReference type="ChEBI" id="CHEBI:15378"/>
        <dbReference type="ChEBI" id="CHEBI:30616"/>
        <dbReference type="ChEBI" id="CHEBI:57823"/>
        <dbReference type="ChEBI" id="CHEBI:57919"/>
        <dbReference type="ChEBI" id="CHEBI:456216"/>
        <dbReference type="EC" id="2.7.1.148"/>
    </reaction>
</comment>
<dbReference type="RefSeq" id="WP_147713151.1">
    <property type="nucleotide sequence ID" value="NZ_VKAD01000001.1"/>
</dbReference>
<dbReference type="Gene3D" id="3.30.230.10">
    <property type="match status" value="1"/>
</dbReference>
<dbReference type="InterPro" id="IPR036554">
    <property type="entry name" value="GHMP_kinase_C_sf"/>
</dbReference>
<evidence type="ECO:0000313" key="13">
    <source>
        <dbReference type="EMBL" id="TXR53752.1"/>
    </source>
</evidence>
<evidence type="ECO:0000256" key="9">
    <source>
        <dbReference type="ARBA" id="ARBA00032554"/>
    </source>
</evidence>
<gene>
    <name evidence="10 13" type="primary">ispE</name>
    <name evidence="13" type="ORF">FME95_04105</name>
</gene>
<dbReference type="InterPro" id="IPR014721">
    <property type="entry name" value="Ribsml_uS5_D2-typ_fold_subgr"/>
</dbReference>
<feature type="domain" description="GHMP kinase N-terminal" evidence="11">
    <location>
        <begin position="68"/>
        <end position="145"/>
    </location>
</feature>
<dbReference type="Pfam" id="PF08544">
    <property type="entry name" value="GHMP_kinases_C"/>
    <property type="match status" value="1"/>
</dbReference>
<dbReference type="InterPro" id="IPR004424">
    <property type="entry name" value="IspE"/>
</dbReference>
<dbReference type="HAMAP" id="MF_00061">
    <property type="entry name" value="IspE"/>
    <property type="match status" value="1"/>
</dbReference>
<dbReference type="InterPro" id="IPR006204">
    <property type="entry name" value="GHMP_kinase_N_dom"/>
</dbReference>
<keyword evidence="7 10" id="KW-0067">ATP-binding</keyword>
<dbReference type="EC" id="2.7.1.148" evidence="2 10"/>
<dbReference type="GO" id="GO:0005524">
    <property type="term" value="F:ATP binding"/>
    <property type="evidence" value="ECO:0007669"/>
    <property type="project" value="UniProtKB-UniRule"/>
</dbReference>
<dbReference type="Proteomes" id="UP000321764">
    <property type="component" value="Unassembled WGS sequence"/>
</dbReference>
<dbReference type="PIRSF" id="PIRSF010376">
    <property type="entry name" value="IspE"/>
    <property type="match status" value="1"/>
</dbReference>
<dbReference type="SUPFAM" id="SSF55060">
    <property type="entry name" value="GHMP Kinase, C-terminal domain"/>
    <property type="match status" value="1"/>
</dbReference>
<keyword evidence="8 10" id="KW-0414">Isoprene biosynthesis</keyword>
<comment type="function">
    <text evidence="10">Catalyzes the phosphorylation of the position 2 hydroxy group of 4-diphosphocytidyl-2C-methyl-D-erythritol.</text>
</comment>
<evidence type="ECO:0000256" key="2">
    <source>
        <dbReference type="ARBA" id="ARBA00012052"/>
    </source>
</evidence>
<name>A0A5C8Z726_9GAMM</name>
<feature type="active site" evidence="10">
    <location>
        <position position="138"/>
    </location>
</feature>
<evidence type="ECO:0000259" key="12">
    <source>
        <dbReference type="Pfam" id="PF08544"/>
    </source>
</evidence>
<proteinExistence type="inferred from homology"/>
<dbReference type="GO" id="GO:0016114">
    <property type="term" value="P:terpenoid biosynthetic process"/>
    <property type="evidence" value="ECO:0007669"/>
    <property type="project" value="UniProtKB-UniRule"/>
</dbReference>
<dbReference type="GO" id="GO:0050515">
    <property type="term" value="F:4-(cytidine 5'-diphospho)-2-C-methyl-D-erythritol kinase activity"/>
    <property type="evidence" value="ECO:0007669"/>
    <property type="project" value="UniProtKB-UniRule"/>
</dbReference>
<comment type="pathway">
    <text evidence="10">Isoprenoid biosynthesis; isopentenyl diphosphate biosynthesis via DXP pathway; isopentenyl diphosphate from 1-deoxy-D-xylulose 5-phosphate: step 3/6.</text>
</comment>
<feature type="domain" description="GHMP kinase C-terminal" evidence="12">
    <location>
        <begin position="205"/>
        <end position="260"/>
    </location>
</feature>
<dbReference type="PANTHER" id="PTHR43527:SF2">
    <property type="entry name" value="4-DIPHOSPHOCYTIDYL-2-C-METHYL-D-ERYTHRITOL KINASE, CHLOROPLASTIC"/>
    <property type="match status" value="1"/>
</dbReference>
<dbReference type="AlphaFoldDB" id="A0A5C8Z726"/>
<keyword evidence="6 10" id="KW-0418">Kinase</keyword>
<organism evidence="13 14">
    <name type="scientific">Reinekea thalattae</name>
    <dbReference type="NCBI Taxonomy" id="2593301"/>
    <lineage>
        <taxon>Bacteria</taxon>
        <taxon>Pseudomonadati</taxon>
        <taxon>Pseudomonadota</taxon>
        <taxon>Gammaproteobacteria</taxon>
        <taxon>Oceanospirillales</taxon>
        <taxon>Saccharospirillaceae</taxon>
        <taxon>Reinekea</taxon>
    </lineage>
</organism>
<keyword evidence="4 10" id="KW-0808">Transferase</keyword>
<dbReference type="OrthoDB" id="9809438at2"/>
<accession>A0A5C8Z726</accession>
<evidence type="ECO:0000256" key="4">
    <source>
        <dbReference type="ARBA" id="ARBA00022679"/>
    </source>
</evidence>
<comment type="caution">
    <text evidence="13">The sequence shown here is derived from an EMBL/GenBank/DDBJ whole genome shotgun (WGS) entry which is preliminary data.</text>
</comment>
<dbReference type="Pfam" id="PF00288">
    <property type="entry name" value="GHMP_kinases_N"/>
    <property type="match status" value="1"/>
</dbReference>
<dbReference type="EMBL" id="VKAD01000001">
    <property type="protein sequence ID" value="TXR53752.1"/>
    <property type="molecule type" value="Genomic_DNA"/>
</dbReference>
<sequence length="286" mass="30798">MPAPSVTIPAPAKLNLFLHITGQRDDGYHNLQTLFQLLDYGDQLRFTAANSGGIRLRCNNQALQTSDNLIIRAAHALEQASGKTINIDIELTKRLPMGGGVGGGSSDCATTLLTLNQLCKLELSSTQLMTIAASLGADVPVFVAGKTAWAESIGDKLTALELSERWFVVLHPQVHVSTAELFKHPLLERNHPAITFDDRLIDQGQNCFEAVARKLYPSIEQAFQLAQTFGQVRLTGTGACLFLSMNDKLSAEAACQAIAQQQADLSPFIAKSVNTSPAITALNNLS</sequence>
<dbReference type="UniPathway" id="UPA00056">
    <property type="reaction ID" value="UER00094"/>
</dbReference>
<evidence type="ECO:0000256" key="5">
    <source>
        <dbReference type="ARBA" id="ARBA00022741"/>
    </source>
</evidence>
<evidence type="ECO:0000256" key="10">
    <source>
        <dbReference type="HAMAP-Rule" id="MF_00061"/>
    </source>
</evidence>
<comment type="similarity">
    <text evidence="1 10">Belongs to the GHMP kinase family. IspE subfamily.</text>
</comment>
<dbReference type="Gene3D" id="3.30.70.890">
    <property type="entry name" value="GHMP kinase, C-terminal domain"/>
    <property type="match status" value="1"/>
</dbReference>
<protein>
    <recommendedName>
        <fullName evidence="3 10">4-diphosphocytidyl-2-C-methyl-D-erythritol kinase</fullName>
        <shortName evidence="10">CMK</shortName>
        <ecNumber evidence="2 10">2.7.1.148</ecNumber>
    </recommendedName>
    <alternativeName>
        <fullName evidence="9 10">4-(cytidine-5'-diphospho)-2-C-methyl-D-erythritol kinase</fullName>
    </alternativeName>
</protein>
<dbReference type="InterPro" id="IPR020568">
    <property type="entry name" value="Ribosomal_Su5_D2-typ_SF"/>
</dbReference>
<dbReference type="PANTHER" id="PTHR43527">
    <property type="entry name" value="4-DIPHOSPHOCYTIDYL-2-C-METHYL-D-ERYTHRITOL KINASE, CHLOROPLASTIC"/>
    <property type="match status" value="1"/>
</dbReference>
<evidence type="ECO:0000313" key="14">
    <source>
        <dbReference type="Proteomes" id="UP000321764"/>
    </source>
</evidence>
<feature type="active site" evidence="10">
    <location>
        <position position="13"/>
    </location>
</feature>
<evidence type="ECO:0000256" key="8">
    <source>
        <dbReference type="ARBA" id="ARBA00023229"/>
    </source>
</evidence>
<dbReference type="SUPFAM" id="SSF54211">
    <property type="entry name" value="Ribosomal protein S5 domain 2-like"/>
    <property type="match status" value="1"/>
</dbReference>
<dbReference type="NCBIfam" id="TIGR00154">
    <property type="entry name" value="ispE"/>
    <property type="match status" value="1"/>
</dbReference>